<keyword evidence="1" id="KW-0238">DNA-binding</keyword>
<dbReference type="AlphaFoldDB" id="A0A5C7G265"/>
<reference evidence="3 4" key="1">
    <citation type="submission" date="2019-08" db="EMBL/GenBank/DDBJ databases">
        <title>Massilia golmudensis sp. nov., isolated from sand in the Qinghai-Tibetan Plateau.</title>
        <authorList>
            <person name="Zhang B."/>
        </authorList>
    </citation>
    <scope>NUCLEOTIDE SEQUENCE [LARGE SCALE GENOMIC DNA]</scope>
    <source>
        <strain evidence="3 4">GEM5</strain>
    </source>
</reference>
<dbReference type="GO" id="GO:0003677">
    <property type="term" value="F:DNA binding"/>
    <property type="evidence" value="ECO:0007669"/>
    <property type="project" value="UniProtKB-KW"/>
</dbReference>
<dbReference type="InterPro" id="IPR009061">
    <property type="entry name" value="DNA-bd_dom_put_sf"/>
</dbReference>
<accession>A0A5C7G265</accession>
<dbReference type="PANTHER" id="PTHR30204:SF92">
    <property type="entry name" value="HTH-TYPE TRANSCRIPTIONAL REGULATOR ZNTR"/>
    <property type="match status" value="1"/>
</dbReference>
<evidence type="ECO:0000256" key="1">
    <source>
        <dbReference type="ARBA" id="ARBA00023125"/>
    </source>
</evidence>
<dbReference type="Proteomes" id="UP000321413">
    <property type="component" value="Unassembled WGS sequence"/>
</dbReference>
<dbReference type="NCBIfam" id="TIGR02047">
    <property type="entry name" value="CadR-PbrR"/>
    <property type="match status" value="1"/>
</dbReference>
<dbReference type="GO" id="GO:0045893">
    <property type="term" value="P:positive regulation of DNA-templated transcription"/>
    <property type="evidence" value="ECO:0007669"/>
    <property type="project" value="InterPro"/>
</dbReference>
<gene>
    <name evidence="3" type="primary">cadR</name>
    <name evidence="3" type="ORF">FVD38_17105</name>
</gene>
<proteinExistence type="predicted"/>
<feature type="domain" description="HTH merR-type" evidence="2">
    <location>
        <begin position="1"/>
        <end position="69"/>
    </location>
</feature>
<comment type="caution">
    <text evidence="3">The sequence shown here is derived from an EMBL/GenBank/DDBJ whole genome shotgun (WGS) entry which is preliminary data.</text>
</comment>
<dbReference type="GO" id="GO:0046872">
    <property type="term" value="F:metal ion binding"/>
    <property type="evidence" value="ECO:0007669"/>
    <property type="project" value="InterPro"/>
</dbReference>
<dbReference type="SUPFAM" id="SSF46955">
    <property type="entry name" value="Putative DNA-binding domain"/>
    <property type="match status" value="1"/>
</dbReference>
<protein>
    <submittedName>
        <fullName evidence="3">Cd(II)/Pb(II)-responsive transcriptional regulator</fullName>
    </submittedName>
</protein>
<dbReference type="InterPro" id="IPR000551">
    <property type="entry name" value="MerR-type_HTH_dom"/>
</dbReference>
<keyword evidence="4" id="KW-1185">Reference proteome</keyword>
<evidence type="ECO:0000259" key="2">
    <source>
        <dbReference type="PROSITE" id="PS50937"/>
    </source>
</evidence>
<dbReference type="RefSeq" id="WP_147935928.1">
    <property type="nucleotide sequence ID" value="NZ_VPFD01000018.1"/>
</dbReference>
<dbReference type="PROSITE" id="PS50937">
    <property type="entry name" value="HTH_MERR_2"/>
    <property type="match status" value="1"/>
</dbReference>
<dbReference type="SMART" id="SM00422">
    <property type="entry name" value="HTH_MERR"/>
    <property type="match status" value="1"/>
</dbReference>
<organism evidence="3 4">
    <name type="scientific">Massilia arenae</name>
    <dbReference type="NCBI Taxonomy" id="2603288"/>
    <lineage>
        <taxon>Bacteria</taxon>
        <taxon>Pseudomonadati</taxon>
        <taxon>Pseudomonadota</taxon>
        <taxon>Betaproteobacteria</taxon>
        <taxon>Burkholderiales</taxon>
        <taxon>Oxalobacteraceae</taxon>
        <taxon>Telluria group</taxon>
        <taxon>Massilia</taxon>
    </lineage>
</organism>
<dbReference type="Gene3D" id="1.10.1660.10">
    <property type="match status" value="1"/>
</dbReference>
<dbReference type="PRINTS" id="PR00040">
    <property type="entry name" value="HTHMERR"/>
</dbReference>
<dbReference type="GO" id="GO:0003700">
    <property type="term" value="F:DNA-binding transcription factor activity"/>
    <property type="evidence" value="ECO:0007669"/>
    <property type="project" value="InterPro"/>
</dbReference>
<dbReference type="Pfam" id="PF13411">
    <property type="entry name" value="MerR_1"/>
    <property type="match status" value="1"/>
</dbReference>
<evidence type="ECO:0000313" key="3">
    <source>
        <dbReference type="EMBL" id="TXF98387.1"/>
    </source>
</evidence>
<sequence>MKIGELAERSGCLVETVRYYERIGLLAPPDRSSNNYRAYNELHAERLLFIRHCRALDMTLDEIRTLLDFRDAPGQNCQDVNALLDKHIGHIVDRIANLSILETQLRDLRSRCVATDSTGPCEILHALGTSEACDEPGRPGTIG</sequence>
<dbReference type="InterPro" id="IPR011791">
    <property type="entry name" value="CadR-PbrR"/>
</dbReference>
<name>A0A5C7G265_9BURK</name>
<dbReference type="PANTHER" id="PTHR30204">
    <property type="entry name" value="REDOX-CYCLING DRUG-SENSING TRANSCRIPTIONAL ACTIVATOR SOXR"/>
    <property type="match status" value="1"/>
</dbReference>
<evidence type="ECO:0000313" key="4">
    <source>
        <dbReference type="Proteomes" id="UP000321413"/>
    </source>
</evidence>
<dbReference type="CDD" id="cd04784">
    <property type="entry name" value="HTH_CadR-PbrR"/>
    <property type="match status" value="1"/>
</dbReference>
<dbReference type="InterPro" id="IPR047057">
    <property type="entry name" value="MerR_fam"/>
</dbReference>
<dbReference type="EMBL" id="VPFD01000018">
    <property type="protein sequence ID" value="TXF98387.1"/>
    <property type="molecule type" value="Genomic_DNA"/>
</dbReference>